<dbReference type="Proteomes" id="UP000034137">
    <property type="component" value="Unassembled WGS sequence"/>
</dbReference>
<reference evidence="2 3" key="1">
    <citation type="journal article" date="2015" name="Nature">
        <title>rRNA introns, odd ribosomes, and small enigmatic genomes across a large radiation of phyla.</title>
        <authorList>
            <person name="Brown C.T."/>
            <person name="Hug L.A."/>
            <person name="Thomas B.C."/>
            <person name="Sharon I."/>
            <person name="Castelle C.J."/>
            <person name="Singh A."/>
            <person name="Wilkins M.J."/>
            <person name="Williams K.H."/>
            <person name="Banfield J.F."/>
        </authorList>
    </citation>
    <scope>NUCLEOTIDE SEQUENCE [LARGE SCALE GENOMIC DNA]</scope>
</reference>
<organism evidence="2 3">
    <name type="scientific">Candidatus Falkowbacteria bacterium GW2011_GWF2_39_8</name>
    <dbReference type="NCBI Taxonomy" id="1618642"/>
    <lineage>
        <taxon>Bacteria</taxon>
        <taxon>Candidatus Falkowiibacteriota</taxon>
    </lineage>
</organism>
<gene>
    <name evidence="2" type="ORF">UT64_C0053G0002</name>
</gene>
<dbReference type="PANTHER" id="PTHR46656:SF3">
    <property type="entry name" value="PUTATIVE-RELATED"/>
    <property type="match status" value="1"/>
</dbReference>
<dbReference type="EMBL" id="LBXO01000053">
    <property type="protein sequence ID" value="KKR31711.1"/>
    <property type="molecule type" value="Genomic_DNA"/>
</dbReference>
<comment type="caution">
    <text evidence="2">The sequence shown here is derived from an EMBL/GenBank/DDBJ whole genome shotgun (WGS) entry which is preliminary data.</text>
</comment>
<dbReference type="PATRIC" id="fig|1618642.3.peg.859"/>
<dbReference type="CDD" id="cd03801">
    <property type="entry name" value="GT4_PimA-like"/>
    <property type="match status" value="1"/>
</dbReference>
<feature type="domain" description="Glycosyl transferase family 1" evidence="1">
    <location>
        <begin position="165"/>
        <end position="289"/>
    </location>
</feature>
<evidence type="ECO:0000313" key="2">
    <source>
        <dbReference type="EMBL" id="KKR31711.1"/>
    </source>
</evidence>
<accession>A0A0G0Q2X2</accession>
<dbReference type="Pfam" id="PF00534">
    <property type="entry name" value="Glycos_transf_1"/>
    <property type="match status" value="1"/>
</dbReference>
<dbReference type="SUPFAM" id="SSF53756">
    <property type="entry name" value="UDP-Glycosyltransferase/glycogen phosphorylase"/>
    <property type="match status" value="1"/>
</dbReference>
<evidence type="ECO:0000259" key="1">
    <source>
        <dbReference type="Pfam" id="PF00534"/>
    </source>
</evidence>
<dbReference type="InterPro" id="IPR001296">
    <property type="entry name" value="Glyco_trans_1"/>
</dbReference>
<dbReference type="GO" id="GO:0016740">
    <property type="term" value="F:transferase activity"/>
    <property type="evidence" value="ECO:0007669"/>
    <property type="project" value="UniProtKB-KW"/>
</dbReference>
<dbReference type="AlphaFoldDB" id="A0A0G0Q2X2"/>
<name>A0A0G0Q2X2_9BACT</name>
<proteinExistence type="predicted"/>
<dbReference type="Gene3D" id="3.40.50.2000">
    <property type="entry name" value="Glycogen Phosphorylase B"/>
    <property type="match status" value="1"/>
</dbReference>
<dbReference type="PANTHER" id="PTHR46656">
    <property type="entry name" value="PUTATIVE-RELATED"/>
    <property type="match status" value="1"/>
</dbReference>
<sequence>MRIGIVTTWQERGAAYVSRQYRDALRHGHEVFIYARGGEGYAIGDKNWDDASVTWGKKIPLHIPMSIDLADFKKWIIEKGLDIVFFNEQQWWEPVLLCNSMGIMTGTYVDYYTQETVPFFQVFDFLICNTKRHFSVFEWHPQAIYLPWGTNTDIFDLKSEQLVNPELVTFFHSAGVSPERKGTDILLKAFYDLKIPAKLIIHSQINLKDFYKDMQDLIDELEESGKLTLIEKTVPAPGLYHLGDIYVYPSRLDGIGLSLPEAMACGLPVITTDCQPMNEFVDQANSKLIKISVKSKRNDNYYWPMCEPEAESLTDLLTEYANNIKNIPDAKRSAREYAVKHLDWKINSMHLSELIEGFKIIPQSTKIDVVKNIMLYENNRASWQLKLYKKFPFLFKPFDWLWPLIKLAYVQK</sequence>
<protein>
    <submittedName>
        <fullName evidence="2">Glycosyl transferase</fullName>
    </submittedName>
</protein>
<keyword evidence="2" id="KW-0808">Transferase</keyword>
<evidence type="ECO:0000313" key="3">
    <source>
        <dbReference type="Proteomes" id="UP000034137"/>
    </source>
</evidence>